<evidence type="ECO:0000313" key="2">
    <source>
        <dbReference type="Proteomes" id="UP000023152"/>
    </source>
</evidence>
<reference evidence="1 2" key="1">
    <citation type="journal article" date="2013" name="Curr. Biol.">
        <title>The Genome of the Foraminiferan Reticulomyxa filosa.</title>
        <authorList>
            <person name="Glockner G."/>
            <person name="Hulsmann N."/>
            <person name="Schleicher M."/>
            <person name="Noegel A.A."/>
            <person name="Eichinger L."/>
            <person name="Gallinger C."/>
            <person name="Pawlowski J."/>
            <person name="Sierra R."/>
            <person name="Euteneuer U."/>
            <person name="Pillet L."/>
            <person name="Moustafa A."/>
            <person name="Platzer M."/>
            <person name="Groth M."/>
            <person name="Szafranski K."/>
            <person name="Schliwa M."/>
        </authorList>
    </citation>
    <scope>NUCLEOTIDE SEQUENCE [LARGE SCALE GENOMIC DNA]</scope>
</reference>
<keyword evidence="2" id="KW-1185">Reference proteome</keyword>
<accession>X6L909</accession>
<evidence type="ECO:0000313" key="1">
    <source>
        <dbReference type="EMBL" id="ETN97224.1"/>
    </source>
</evidence>
<dbReference type="AlphaFoldDB" id="X6L909"/>
<organism evidence="1 2">
    <name type="scientific">Reticulomyxa filosa</name>
    <dbReference type="NCBI Taxonomy" id="46433"/>
    <lineage>
        <taxon>Eukaryota</taxon>
        <taxon>Sar</taxon>
        <taxon>Rhizaria</taxon>
        <taxon>Retaria</taxon>
        <taxon>Foraminifera</taxon>
        <taxon>Monothalamids</taxon>
        <taxon>Reticulomyxidae</taxon>
        <taxon>Reticulomyxa</taxon>
    </lineage>
</organism>
<dbReference type="Proteomes" id="UP000023152">
    <property type="component" value="Unassembled WGS sequence"/>
</dbReference>
<comment type="caution">
    <text evidence="1">The sequence shown here is derived from an EMBL/GenBank/DDBJ whole genome shotgun (WGS) entry which is preliminary data.</text>
</comment>
<protein>
    <submittedName>
        <fullName evidence="1">Uncharacterized protein</fullName>
    </submittedName>
</protein>
<dbReference type="EMBL" id="ASPP01050442">
    <property type="protein sequence ID" value="ETN97224.1"/>
    <property type="molecule type" value="Genomic_DNA"/>
</dbReference>
<name>X6L909_RETFI</name>
<proteinExistence type="predicted"/>
<gene>
    <name evidence="1" type="ORF">RFI_40307</name>
</gene>
<sequence>MIHYFSLRYFLLSRKSFLFLKKILLDITIVLLALLFKQPNKANFYNMELALESFFFNVLLCKVQQLPKKKENNQYKRNTSNTITSFEKKVLSLRLKQICLSILISPNIGNIQIGIAHLSLQSSEDINFKHFKSILTIQNTITLVMIKFGMKLKSSSFLELSSVGKISDVKYKKTEEKSQVNVYTINTMIFGM</sequence>